<proteinExistence type="predicted"/>
<organism evidence="1 2">
    <name type="scientific">Streptomyces marokkonensis</name>
    <dbReference type="NCBI Taxonomy" id="324855"/>
    <lineage>
        <taxon>Bacteria</taxon>
        <taxon>Bacillati</taxon>
        <taxon>Actinomycetota</taxon>
        <taxon>Actinomycetes</taxon>
        <taxon>Kitasatosporales</taxon>
        <taxon>Streptomycetaceae</taxon>
        <taxon>Streptomyces</taxon>
    </lineage>
</organism>
<sequence>MEFRPVKRITGAFQQSLAPEEIKAVCDRAFGSESRLLSAVELGLGMYNSTYKVELAGQDRPVILRVAPEPGSQCRSE</sequence>
<gene>
    <name evidence="1" type="ORF">GCM10022384_42310</name>
</gene>
<keyword evidence="2" id="KW-1185">Reference proteome</keyword>
<dbReference type="RefSeq" id="WP_345594392.1">
    <property type="nucleotide sequence ID" value="NZ_BAABCQ010000084.1"/>
</dbReference>
<accession>A0ABP7QYE5</accession>
<dbReference type="EMBL" id="BAABCQ010000084">
    <property type="protein sequence ID" value="GAA3989893.1"/>
    <property type="molecule type" value="Genomic_DNA"/>
</dbReference>
<evidence type="ECO:0008006" key="3">
    <source>
        <dbReference type="Google" id="ProtNLM"/>
    </source>
</evidence>
<comment type="caution">
    <text evidence="1">The sequence shown here is derived from an EMBL/GenBank/DDBJ whole genome shotgun (WGS) entry which is preliminary data.</text>
</comment>
<dbReference type="Proteomes" id="UP001500034">
    <property type="component" value="Unassembled WGS sequence"/>
</dbReference>
<reference evidence="2" key="1">
    <citation type="journal article" date="2019" name="Int. J. Syst. Evol. Microbiol.">
        <title>The Global Catalogue of Microorganisms (GCM) 10K type strain sequencing project: providing services to taxonomists for standard genome sequencing and annotation.</title>
        <authorList>
            <consortium name="The Broad Institute Genomics Platform"/>
            <consortium name="The Broad Institute Genome Sequencing Center for Infectious Disease"/>
            <person name="Wu L."/>
            <person name="Ma J."/>
        </authorList>
    </citation>
    <scope>NUCLEOTIDE SEQUENCE [LARGE SCALE GENOMIC DNA]</scope>
    <source>
        <strain evidence="2">JCM 17027</strain>
    </source>
</reference>
<evidence type="ECO:0000313" key="2">
    <source>
        <dbReference type="Proteomes" id="UP001500034"/>
    </source>
</evidence>
<evidence type="ECO:0000313" key="1">
    <source>
        <dbReference type="EMBL" id="GAA3989893.1"/>
    </source>
</evidence>
<name>A0ABP7QYE5_9ACTN</name>
<protein>
    <recommendedName>
        <fullName evidence="3">Aminoglycoside phosphotransferase domain-containing protein</fullName>
    </recommendedName>
</protein>